<dbReference type="GO" id="GO:0005524">
    <property type="term" value="F:ATP binding"/>
    <property type="evidence" value="ECO:0007669"/>
    <property type="project" value="UniProtKB-UniRule"/>
</dbReference>
<dbReference type="EMBL" id="CM017325">
    <property type="protein sequence ID" value="KAE8055417.1"/>
    <property type="molecule type" value="Genomic_DNA"/>
</dbReference>
<sequence length="578" mass="64885">MGEQAEQNHTSLENEKKRKRRRNRPKKKTTAEEQADPQKQEEEEEAVEEGKEEEGEREDGGGGSGDKLKKEEVKKKVKSGGGGSGIMTTESFGSLGLSEPTFNAIKDIGFQHMTQIQTRAIPPLLLGKDVLGAARTGSGKTLAFLIPAVELLYHIRFTPRNGMGVVVICPTRELAIQTHAVAKDLLKYHSQTLGLVIGGSARRGEAERLVKGVNLLVATPGRLLDHLQNTKGFIYKNLKCLIIDEADRILEANFEEEMKQILKLLPQNRQTALFSATQTQKVEDLARLSLKNAIYIDVDDGRNKVTNEGLQQGYCVVPSAKRFILLYSFLKRNLSKKVMVFFSSCNSVKFHSELLRYIQLDCLDIHGQQKQLKRTTTFFNFCKAEKGILLCTDVAARGLDIPDVDWIVQYDPPDEPKEYIHRVGRTARGEGAKGNALLFLIPEELQFIRYLKAAKVPVKEYEFDQKKLANVQSHLENLVANNYYLNKSAKEAYRSYILAYNSHSMKEIFDVHRLDLQAVAGSFCFSNPPKVNVNIDSGASKFRRKIRKVDGKRHGFSESSPYGRQGGGGDSKRQSVRH</sequence>
<dbReference type="GO" id="GO:0016887">
    <property type="term" value="F:ATP hydrolysis activity"/>
    <property type="evidence" value="ECO:0007669"/>
    <property type="project" value="RHEA"/>
</dbReference>
<feature type="domain" description="Helicase C-terminal" evidence="13">
    <location>
        <begin position="322"/>
        <end position="479"/>
    </location>
</feature>
<dbReference type="InterPro" id="IPR014001">
    <property type="entry name" value="Helicase_ATP-bd"/>
</dbReference>
<dbReference type="SMART" id="SM00490">
    <property type="entry name" value="HELICc"/>
    <property type="match status" value="1"/>
</dbReference>
<dbReference type="PROSITE" id="PS51192">
    <property type="entry name" value="HELICASE_ATP_BIND_1"/>
    <property type="match status" value="1"/>
</dbReference>
<dbReference type="Gene3D" id="3.40.50.300">
    <property type="entry name" value="P-loop containing nucleotide triphosphate hydrolases"/>
    <property type="match status" value="2"/>
</dbReference>
<dbReference type="InterPro" id="IPR027417">
    <property type="entry name" value="P-loop_NTPase"/>
</dbReference>
<dbReference type="Pfam" id="PF00270">
    <property type="entry name" value="DEAD"/>
    <property type="match status" value="1"/>
</dbReference>
<dbReference type="GO" id="GO:0003723">
    <property type="term" value="F:RNA binding"/>
    <property type="evidence" value="ECO:0007669"/>
    <property type="project" value="UniProtKB-UniRule"/>
</dbReference>
<dbReference type="SUPFAM" id="SSF52540">
    <property type="entry name" value="P-loop containing nucleoside triphosphate hydrolases"/>
    <property type="match status" value="2"/>
</dbReference>
<keyword evidence="16" id="KW-1185">Reference proteome</keyword>
<accession>A0A5N6R6L3</accession>
<dbReference type="Proteomes" id="UP000327013">
    <property type="component" value="Chromosome 5"/>
</dbReference>
<keyword evidence="3 9" id="KW-0347">Helicase</keyword>
<dbReference type="Pfam" id="PF13959">
    <property type="entry name" value="CTE_SPB4"/>
    <property type="match status" value="1"/>
</dbReference>
<keyword evidence="4 9" id="KW-0067">ATP-binding</keyword>
<dbReference type="FunFam" id="3.40.50.300:FF:000379">
    <property type="entry name" value="RNA helicase"/>
    <property type="match status" value="1"/>
</dbReference>
<comment type="function">
    <text evidence="10">RNA helicase.</text>
</comment>
<dbReference type="CDD" id="cd17942">
    <property type="entry name" value="DEADc_DDX18"/>
    <property type="match status" value="1"/>
</dbReference>
<evidence type="ECO:0000313" key="15">
    <source>
        <dbReference type="EMBL" id="KAE8055417.1"/>
    </source>
</evidence>
<evidence type="ECO:0000256" key="1">
    <source>
        <dbReference type="ARBA" id="ARBA00022741"/>
    </source>
</evidence>
<gene>
    <name evidence="15" type="ORF">FH972_012257</name>
</gene>
<evidence type="ECO:0000256" key="5">
    <source>
        <dbReference type="ARBA" id="ARBA00022884"/>
    </source>
</evidence>
<dbReference type="InterPro" id="IPR014014">
    <property type="entry name" value="RNA_helicase_DEAD_Q_motif"/>
</dbReference>
<feature type="domain" description="DEAD-box RNA helicase Q" evidence="14">
    <location>
        <begin position="90"/>
        <end position="118"/>
    </location>
</feature>
<evidence type="ECO:0000259" key="13">
    <source>
        <dbReference type="PROSITE" id="PS51194"/>
    </source>
</evidence>
<feature type="compositionally biased region" description="Acidic residues" evidence="11">
    <location>
        <begin position="41"/>
        <end position="57"/>
    </location>
</feature>
<dbReference type="PANTHER" id="PTHR24031">
    <property type="entry name" value="RNA HELICASE"/>
    <property type="match status" value="1"/>
</dbReference>
<dbReference type="InterPro" id="IPR000629">
    <property type="entry name" value="RNA-helicase_DEAD-box_CS"/>
</dbReference>
<evidence type="ECO:0000259" key="14">
    <source>
        <dbReference type="PROSITE" id="PS51195"/>
    </source>
</evidence>
<feature type="region of interest" description="Disordered" evidence="11">
    <location>
        <begin position="1"/>
        <end position="88"/>
    </location>
</feature>
<feature type="domain" description="Helicase ATP-binding" evidence="12">
    <location>
        <begin position="121"/>
        <end position="296"/>
    </location>
</feature>
<dbReference type="SMART" id="SM00487">
    <property type="entry name" value="DEXDc"/>
    <property type="match status" value="1"/>
</dbReference>
<keyword evidence="1 9" id="KW-0547">Nucleotide-binding</keyword>
<dbReference type="PROSITE" id="PS00039">
    <property type="entry name" value="DEAD_ATP_HELICASE"/>
    <property type="match status" value="1"/>
</dbReference>
<evidence type="ECO:0000256" key="9">
    <source>
        <dbReference type="RuleBase" id="RU000492"/>
    </source>
</evidence>
<reference evidence="15 16" key="1">
    <citation type="submission" date="2019-06" db="EMBL/GenBank/DDBJ databases">
        <title>A chromosomal-level reference genome of Carpinus fangiana (Coryloideae, Betulaceae).</title>
        <authorList>
            <person name="Yang X."/>
            <person name="Wang Z."/>
            <person name="Zhang L."/>
            <person name="Hao G."/>
            <person name="Liu J."/>
            <person name="Yang Y."/>
        </authorList>
    </citation>
    <scope>NUCLEOTIDE SEQUENCE [LARGE SCALE GENOMIC DNA]</scope>
    <source>
        <strain evidence="15">Cfa_2016G</strain>
        <tissue evidence="15">Leaf</tissue>
    </source>
</reference>
<feature type="short sequence motif" description="Q motif" evidence="8">
    <location>
        <begin position="90"/>
        <end position="118"/>
    </location>
</feature>
<keyword evidence="2 9" id="KW-0378">Hydrolase</keyword>
<dbReference type="InterPro" id="IPR044773">
    <property type="entry name" value="DDX18/Has1_DEADc"/>
</dbReference>
<evidence type="ECO:0000256" key="10">
    <source>
        <dbReference type="RuleBase" id="RU365068"/>
    </source>
</evidence>
<feature type="compositionally biased region" description="Polar residues" evidence="11">
    <location>
        <begin position="1"/>
        <end position="11"/>
    </location>
</feature>
<dbReference type="GO" id="GO:0003724">
    <property type="term" value="F:RNA helicase activity"/>
    <property type="evidence" value="ECO:0007669"/>
    <property type="project" value="UniProtKB-EC"/>
</dbReference>
<dbReference type="PROSITE" id="PS51195">
    <property type="entry name" value="Q_MOTIF"/>
    <property type="match status" value="1"/>
</dbReference>
<dbReference type="InterPro" id="IPR001650">
    <property type="entry name" value="Helicase_C-like"/>
</dbReference>
<name>A0A5N6R6L3_9ROSI</name>
<comment type="domain">
    <text evidence="10">The Q motif is unique to and characteristic of the DEAD box family of RNA helicases and controls ATP binding and hydrolysis.</text>
</comment>
<comment type="catalytic activity">
    <reaction evidence="7 10">
        <text>ATP + H2O = ADP + phosphate + H(+)</text>
        <dbReference type="Rhea" id="RHEA:13065"/>
        <dbReference type="ChEBI" id="CHEBI:15377"/>
        <dbReference type="ChEBI" id="CHEBI:15378"/>
        <dbReference type="ChEBI" id="CHEBI:30616"/>
        <dbReference type="ChEBI" id="CHEBI:43474"/>
        <dbReference type="ChEBI" id="CHEBI:456216"/>
        <dbReference type="EC" id="3.6.4.13"/>
    </reaction>
</comment>
<evidence type="ECO:0000259" key="12">
    <source>
        <dbReference type="PROSITE" id="PS51192"/>
    </source>
</evidence>
<dbReference type="EC" id="3.6.4.13" evidence="10"/>
<evidence type="ECO:0000256" key="8">
    <source>
        <dbReference type="PROSITE-ProRule" id="PRU00552"/>
    </source>
</evidence>
<dbReference type="CDD" id="cd18787">
    <property type="entry name" value="SF2_C_DEAD"/>
    <property type="match status" value="1"/>
</dbReference>
<proteinExistence type="inferred from homology"/>
<keyword evidence="5 10" id="KW-0694">RNA-binding</keyword>
<feature type="compositionally biased region" description="Basic residues" evidence="11">
    <location>
        <begin position="17"/>
        <end position="28"/>
    </location>
</feature>
<organism evidence="15 16">
    <name type="scientific">Carpinus fangiana</name>
    <dbReference type="NCBI Taxonomy" id="176857"/>
    <lineage>
        <taxon>Eukaryota</taxon>
        <taxon>Viridiplantae</taxon>
        <taxon>Streptophyta</taxon>
        <taxon>Embryophyta</taxon>
        <taxon>Tracheophyta</taxon>
        <taxon>Spermatophyta</taxon>
        <taxon>Magnoliopsida</taxon>
        <taxon>eudicotyledons</taxon>
        <taxon>Gunneridae</taxon>
        <taxon>Pentapetalae</taxon>
        <taxon>rosids</taxon>
        <taxon>fabids</taxon>
        <taxon>Fagales</taxon>
        <taxon>Betulaceae</taxon>
        <taxon>Carpinus</taxon>
    </lineage>
</organism>
<dbReference type="SMART" id="SM01178">
    <property type="entry name" value="DUF4217"/>
    <property type="match status" value="1"/>
</dbReference>
<dbReference type="PROSITE" id="PS51194">
    <property type="entry name" value="HELICASE_CTER"/>
    <property type="match status" value="1"/>
</dbReference>
<feature type="region of interest" description="Disordered" evidence="11">
    <location>
        <begin position="547"/>
        <end position="578"/>
    </location>
</feature>
<evidence type="ECO:0000256" key="6">
    <source>
        <dbReference type="ARBA" id="ARBA00024357"/>
    </source>
</evidence>
<evidence type="ECO:0000313" key="16">
    <source>
        <dbReference type="Proteomes" id="UP000327013"/>
    </source>
</evidence>
<evidence type="ECO:0000256" key="7">
    <source>
        <dbReference type="ARBA" id="ARBA00047984"/>
    </source>
</evidence>
<dbReference type="AlphaFoldDB" id="A0A5N6R6L3"/>
<evidence type="ECO:0000256" key="2">
    <source>
        <dbReference type="ARBA" id="ARBA00022801"/>
    </source>
</evidence>
<dbReference type="Pfam" id="PF00271">
    <property type="entry name" value="Helicase_C"/>
    <property type="match status" value="1"/>
</dbReference>
<dbReference type="InterPro" id="IPR011545">
    <property type="entry name" value="DEAD/DEAH_box_helicase_dom"/>
</dbReference>
<dbReference type="OrthoDB" id="10259640at2759"/>
<comment type="similarity">
    <text evidence="6">Belongs to the DEAD box helicase family. DDX18/HAS1 subfamily.</text>
</comment>
<evidence type="ECO:0000256" key="11">
    <source>
        <dbReference type="SAM" id="MobiDB-lite"/>
    </source>
</evidence>
<evidence type="ECO:0000256" key="3">
    <source>
        <dbReference type="ARBA" id="ARBA00022806"/>
    </source>
</evidence>
<dbReference type="InterPro" id="IPR025313">
    <property type="entry name" value="SPB4-like_CTE"/>
</dbReference>
<protein>
    <recommendedName>
        <fullName evidence="10">ATP-dependent RNA helicase</fullName>
        <ecNumber evidence="10">3.6.4.13</ecNumber>
    </recommendedName>
</protein>
<evidence type="ECO:0000256" key="4">
    <source>
        <dbReference type="ARBA" id="ARBA00022840"/>
    </source>
</evidence>